<sequence>MPPQLLDLLPAVAIFGCGLQAGIMLSVIIHDWRVGALPASGYAAMHAMRDAGFRRAMPPLMLGSLAVSLLCALVVPGTVLPMGLSALLLLLSMQLTVRRLVPLNRRLVRHGMDMLPADIVRLRGRWERWHRLRTALSIAAFIAALAAGQGGGFR</sequence>
<dbReference type="Proteomes" id="UP000515292">
    <property type="component" value="Chromosome"/>
</dbReference>
<evidence type="ECO:0000313" key="2">
    <source>
        <dbReference type="EMBL" id="QMW22764.1"/>
    </source>
</evidence>
<dbReference type="KEGG" id="sand:H3309_15915"/>
<protein>
    <submittedName>
        <fullName evidence="2">DUF1772 domain-containing protein</fullName>
    </submittedName>
</protein>
<name>A0A7G5IHC2_9SPHN</name>
<feature type="transmembrane region" description="Helical" evidence="1">
    <location>
        <begin position="132"/>
        <end position="151"/>
    </location>
</feature>
<proteinExistence type="predicted"/>
<keyword evidence="3" id="KW-1185">Reference proteome</keyword>
<gene>
    <name evidence="2" type="ORF">H3309_15915</name>
</gene>
<keyword evidence="1" id="KW-1133">Transmembrane helix</keyword>
<dbReference type="RefSeq" id="WP_182295970.1">
    <property type="nucleotide sequence ID" value="NZ_CP059851.1"/>
</dbReference>
<accession>A0A7G5IHC2</accession>
<organism evidence="2 3">
    <name type="scientific">Sandaracinobacteroides saxicola</name>
    <dbReference type="NCBI Taxonomy" id="2759707"/>
    <lineage>
        <taxon>Bacteria</taxon>
        <taxon>Pseudomonadati</taxon>
        <taxon>Pseudomonadota</taxon>
        <taxon>Alphaproteobacteria</taxon>
        <taxon>Sphingomonadales</taxon>
        <taxon>Sphingosinicellaceae</taxon>
        <taxon>Sandaracinobacteroides</taxon>
    </lineage>
</organism>
<dbReference type="Pfam" id="PF08592">
    <property type="entry name" value="Anthrone_oxy"/>
    <property type="match status" value="1"/>
</dbReference>
<evidence type="ECO:0000256" key="1">
    <source>
        <dbReference type="SAM" id="Phobius"/>
    </source>
</evidence>
<evidence type="ECO:0000313" key="3">
    <source>
        <dbReference type="Proteomes" id="UP000515292"/>
    </source>
</evidence>
<keyword evidence="1" id="KW-0812">Transmembrane</keyword>
<keyword evidence="1" id="KW-0472">Membrane</keyword>
<reference evidence="2 3" key="1">
    <citation type="submission" date="2020-07" db="EMBL/GenBank/DDBJ databases">
        <title>Complete genome sequence for Sandaracinobacter sp. M6.</title>
        <authorList>
            <person name="Tang Y."/>
            <person name="Liu Q."/>
            <person name="Guo Z."/>
            <person name="Lei P."/>
            <person name="Huang B."/>
        </authorList>
    </citation>
    <scope>NUCLEOTIDE SEQUENCE [LARGE SCALE GENOMIC DNA]</scope>
    <source>
        <strain evidence="2 3">M6</strain>
    </source>
</reference>
<dbReference type="EMBL" id="CP059851">
    <property type="protein sequence ID" value="QMW22764.1"/>
    <property type="molecule type" value="Genomic_DNA"/>
</dbReference>
<feature type="transmembrane region" description="Helical" evidence="1">
    <location>
        <begin position="12"/>
        <end position="35"/>
    </location>
</feature>
<dbReference type="AlphaFoldDB" id="A0A7G5IHC2"/>
<dbReference type="InterPro" id="IPR013901">
    <property type="entry name" value="Anthrone_oxy"/>
</dbReference>